<dbReference type="GO" id="GO:0007059">
    <property type="term" value="P:chromosome segregation"/>
    <property type="evidence" value="ECO:0007669"/>
    <property type="project" value="UniProtKB-KW"/>
</dbReference>
<gene>
    <name evidence="12" type="ORF">ALP13_01677</name>
</gene>
<dbReference type="InterPro" id="IPR002104">
    <property type="entry name" value="Integrase_catalytic"/>
</dbReference>
<evidence type="ECO:0000256" key="6">
    <source>
        <dbReference type="ARBA" id="ARBA00023125"/>
    </source>
</evidence>
<evidence type="ECO:0000313" key="12">
    <source>
        <dbReference type="EMBL" id="RMV44527.1"/>
    </source>
</evidence>
<dbReference type="GO" id="GO:0015074">
    <property type="term" value="P:DNA integration"/>
    <property type="evidence" value="ECO:0007669"/>
    <property type="project" value="UniProtKB-KW"/>
</dbReference>
<evidence type="ECO:0000256" key="5">
    <source>
        <dbReference type="ARBA" id="ARBA00022908"/>
    </source>
</evidence>
<dbReference type="InterPro" id="IPR044068">
    <property type="entry name" value="CB"/>
</dbReference>
<dbReference type="GO" id="GO:0006310">
    <property type="term" value="P:DNA recombination"/>
    <property type="evidence" value="ECO:0007669"/>
    <property type="project" value="UniProtKB-KW"/>
</dbReference>
<evidence type="ECO:0000256" key="3">
    <source>
        <dbReference type="ARBA" id="ARBA00022618"/>
    </source>
</evidence>
<evidence type="ECO:0000256" key="2">
    <source>
        <dbReference type="ARBA" id="ARBA00022490"/>
    </source>
</evidence>
<keyword evidence="4" id="KW-0159">Chromosome partition</keyword>
<sequence>MCPLSKCTLCIVRAALKRKEAVKVIAVRGKPLNLSESPTRRDDTLDVHQAQEALKVTGAAVFDDDERLMPLISGFLSHQLQAALIAEQTAMTFGRNLGYAHEYLARRREFASCDRDSAYLEIRTHVIQEYFAHLREVEGISKKTVRNRDSSLMAFFNKSLCNWVDDVPPPRKEVNPYAGGLLSPRPNKNLVVACSLDDLLQLILATQSERERCLLQFIYDAGIRRSEVPRVTLRAIDDALRFQDTMFISPGASVAVNADYCPLRIDGSKGPADSVKPRDTLVSRATLLRIKKYHASPLYKMYKRQFGSSETTPAFLNAEGGEFTARSVSKLLERTSKRALDLMKINRVISPHKLRHGNAYALLRTPDIGTSYLDRLVAVQKTLGHSRLKTAETYTQIPHDIYQKLVRPGTETKTKAGEMAALVDRTRLRIDAGDTK</sequence>
<accession>A0A3M6CLC0</accession>
<reference evidence="12 13" key="1">
    <citation type="submission" date="2018-08" db="EMBL/GenBank/DDBJ databases">
        <title>Recombination of ecologically and evolutionarily significant loci maintains genetic cohesion in the Pseudomonas syringae species complex.</title>
        <authorList>
            <person name="Dillon M."/>
            <person name="Thakur S."/>
            <person name="Almeida R.N.D."/>
            <person name="Weir B.S."/>
            <person name="Guttman D.S."/>
        </authorList>
    </citation>
    <scope>NUCLEOTIDE SEQUENCE [LARGE SCALE GENOMIC DNA]</scope>
    <source>
        <strain evidence="12 13">ICMP 11281</strain>
    </source>
</reference>
<evidence type="ECO:0000256" key="1">
    <source>
        <dbReference type="ARBA" id="ARBA00004496"/>
    </source>
</evidence>
<proteinExistence type="predicted"/>
<evidence type="ECO:0000259" key="11">
    <source>
        <dbReference type="PROSITE" id="PS51900"/>
    </source>
</evidence>
<comment type="caution">
    <text evidence="12">The sequence shown here is derived from an EMBL/GenBank/DDBJ whole genome shotgun (WGS) entry which is preliminary data.</text>
</comment>
<keyword evidence="7" id="KW-0233">DNA recombination</keyword>
<keyword evidence="3" id="KW-0132">Cell division</keyword>
<evidence type="ECO:0000313" key="13">
    <source>
        <dbReference type="Proteomes" id="UP000271631"/>
    </source>
</evidence>
<dbReference type="AlphaFoldDB" id="A0A3M6CLC0"/>
<dbReference type="SUPFAM" id="SSF56349">
    <property type="entry name" value="DNA breaking-rejoining enzymes"/>
    <property type="match status" value="1"/>
</dbReference>
<evidence type="ECO:0000259" key="10">
    <source>
        <dbReference type="PROSITE" id="PS51898"/>
    </source>
</evidence>
<comment type="subcellular location">
    <subcellularLocation>
        <location evidence="1">Cytoplasm</location>
    </subcellularLocation>
</comment>
<dbReference type="PANTHER" id="PTHR30349:SF77">
    <property type="entry name" value="TYROSINE RECOMBINASE XERC"/>
    <property type="match status" value="1"/>
</dbReference>
<dbReference type="GO" id="GO:0051301">
    <property type="term" value="P:cell division"/>
    <property type="evidence" value="ECO:0007669"/>
    <property type="project" value="UniProtKB-KW"/>
</dbReference>
<dbReference type="InterPro" id="IPR050090">
    <property type="entry name" value="Tyrosine_recombinase_XerCD"/>
</dbReference>
<organism evidence="12 13">
    <name type="scientific">Pseudomonas syringae pv. maculicola</name>
    <dbReference type="NCBI Taxonomy" id="59511"/>
    <lineage>
        <taxon>Bacteria</taxon>
        <taxon>Pseudomonadati</taxon>
        <taxon>Pseudomonadota</taxon>
        <taxon>Gammaproteobacteria</taxon>
        <taxon>Pseudomonadales</taxon>
        <taxon>Pseudomonadaceae</taxon>
        <taxon>Pseudomonas</taxon>
    </lineage>
</organism>
<evidence type="ECO:0008006" key="14">
    <source>
        <dbReference type="Google" id="ProtNLM"/>
    </source>
</evidence>
<name>A0A3M6CLC0_PSEYM</name>
<keyword evidence="8" id="KW-0131">Cell cycle</keyword>
<keyword evidence="6 9" id="KW-0238">DNA-binding</keyword>
<dbReference type="Proteomes" id="UP000271631">
    <property type="component" value="Unassembled WGS sequence"/>
</dbReference>
<dbReference type="GO" id="GO:0003677">
    <property type="term" value="F:DNA binding"/>
    <property type="evidence" value="ECO:0007669"/>
    <property type="project" value="UniProtKB-UniRule"/>
</dbReference>
<keyword evidence="5" id="KW-0229">DNA integration</keyword>
<feature type="domain" description="Core-binding (CB)" evidence="11">
    <location>
        <begin position="66"/>
        <end position="160"/>
    </location>
</feature>
<dbReference type="Gene3D" id="1.10.443.10">
    <property type="entry name" value="Intergrase catalytic core"/>
    <property type="match status" value="1"/>
</dbReference>
<keyword evidence="2" id="KW-0963">Cytoplasm</keyword>
<dbReference type="InterPro" id="IPR013762">
    <property type="entry name" value="Integrase-like_cat_sf"/>
</dbReference>
<dbReference type="GO" id="GO:0005737">
    <property type="term" value="C:cytoplasm"/>
    <property type="evidence" value="ECO:0007669"/>
    <property type="project" value="UniProtKB-SubCell"/>
</dbReference>
<protein>
    <recommendedName>
        <fullName evidence="14">Integrase</fullName>
    </recommendedName>
</protein>
<dbReference type="PANTHER" id="PTHR30349">
    <property type="entry name" value="PHAGE INTEGRASE-RELATED"/>
    <property type="match status" value="1"/>
</dbReference>
<evidence type="ECO:0000256" key="7">
    <source>
        <dbReference type="ARBA" id="ARBA00023172"/>
    </source>
</evidence>
<dbReference type="PROSITE" id="PS51900">
    <property type="entry name" value="CB"/>
    <property type="match status" value="1"/>
</dbReference>
<evidence type="ECO:0000256" key="9">
    <source>
        <dbReference type="PROSITE-ProRule" id="PRU01248"/>
    </source>
</evidence>
<dbReference type="PROSITE" id="PS51898">
    <property type="entry name" value="TYR_RECOMBINASE"/>
    <property type="match status" value="1"/>
</dbReference>
<dbReference type="EMBL" id="RBUQ01000003">
    <property type="protein sequence ID" value="RMV44527.1"/>
    <property type="molecule type" value="Genomic_DNA"/>
</dbReference>
<evidence type="ECO:0000256" key="4">
    <source>
        <dbReference type="ARBA" id="ARBA00022829"/>
    </source>
</evidence>
<evidence type="ECO:0000256" key="8">
    <source>
        <dbReference type="ARBA" id="ARBA00023306"/>
    </source>
</evidence>
<dbReference type="InterPro" id="IPR011010">
    <property type="entry name" value="DNA_brk_join_enz"/>
</dbReference>
<feature type="domain" description="Tyr recombinase" evidence="10">
    <location>
        <begin position="185"/>
        <end position="407"/>
    </location>
</feature>
<dbReference type="Pfam" id="PF00589">
    <property type="entry name" value="Phage_integrase"/>
    <property type="match status" value="1"/>
</dbReference>